<gene>
    <name evidence="9" type="ORF">K505DRAFT_328739</name>
</gene>
<feature type="compositionally biased region" description="Polar residues" evidence="8">
    <location>
        <begin position="345"/>
        <end position="355"/>
    </location>
</feature>
<evidence type="ECO:0000256" key="5">
    <source>
        <dbReference type="ARBA" id="ARBA00038749"/>
    </source>
</evidence>
<feature type="compositionally biased region" description="Low complexity" evidence="8">
    <location>
        <begin position="311"/>
        <end position="325"/>
    </location>
</feature>
<dbReference type="SUPFAM" id="SSF50978">
    <property type="entry name" value="WD40 repeat-like"/>
    <property type="match status" value="1"/>
</dbReference>
<evidence type="ECO:0000256" key="7">
    <source>
        <dbReference type="PROSITE-ProRule" id="PRU00221"/>
    </source>
</evidence>
<dbReference type="AlphaFoldDB" id="A0A6A6WYC7"/>
<evidence type="ECO:0000256" key="4">
    <source>
        <dbReference type="ARBA" id="ARBA00037931"/>
    </source>
</evidence>
<dbReference type="InterPro" id="IPR015943">
    <property type="entry name" value="WD40/YVTN_repeat-like_dom_sf"/>
</dbReference>
<dbReference type="PROSITE" id="PS50082">
    <property type="entry name" value="WD_REPEATS_2"/>
    <property type="match status" value="1"/>
</dbReference>
<feature type="region of interest" description="Disordered" evidence="8">
    <location>
        <begin position="298"/>
        <end position="400"/>
    </location>
</feature>
<dbReference type="Pfam" id="PF00400">
    <property type="entry name" value="WD40"/>
    <property type="match status" value="3"/>
</dbReference>
<dbReference type="InterPro" id="IPR036322">
    <property type="entry name" value="WD40_repeat_dom_sf"/>
</dbReference>
<keyword evidence="2" id="KW-0677">Repeat</keyword>
<evidence type="ECO:0000256" key="6">
    <source>
        <dbReference type="ARBA" id="ARBA00040563"/>
    </source>
</evidence>
<dbReference type="Proteomes" id="UP000799757">
    <property type="component" value="Unassembled WGS sequence"/>
</dbReference>
<evidence type="ECO:0000256" key="3">
    <source>
        <dbReference type="ARBA" id="ARBA00037338"/>
    </source>
</evidence>
<dbReference type="SMART" id="SM00320">
    <property type="entry name" value="WD40"/>
    <property type="match status" value="5"/>
</dbReference>
<comment type="subunit">
    <text evidence="5">Component of the ASTRA chromatin remodeling machinery complex.</text>
</comment>
<dbReference type="PROSITE" id="PS00678">
    <property type="entry name" value="WD_REPEATS_1"/>
    <property type="match status" value="1"/>
</dbReference>
<evidence type="ECO:0000256" key="1">
    <source>
        <dbReference type="ARBA" id="ARBA00022574"/>
    </source>
</evidence>
<proteinExistence type="inferred from homology"/>
<feature type="compositionally biased region" description="Low complexity" evidence="8">
    <location>
        <begin position="358"/>
        <end position="389"/>
    </location>
</feature>
<protein>
    <recommendedName>
        <fullName evidence="6">ASTRA-associated protein 1</fullName>
    </recommendedName>
</protein>
<dbReference type="OrthoDB" id="7668193at2759"/>
<feature type="repeat" description="WD" evidence="7">
    <location>
        <begin position="13"/>
        <end position="54"/>
    </location>
</feature>
<reference evidence="9" key="1">
    <citation type="journal article" date="2020" name="Stud. Mycol.">
        <title>101 Dothideomycetes genomes: a test case for predicting lifestyles and emergence of pathogens.</title>
        <authorList>
            <person name="Haridas S."/>
            <person name="Albert R."/>
            <person name="Binder M."/>
            <person name="Bloem J."/>
            <person name="Labutti K."/>
            <person name="Salamov A."/>
            <person name="Andreopoulos B."/>
            <person name="Baker S."/>
            <person name="Barry K."/>
            <person name="Bills G."/>
            <person name="Bluhm B."/>
            <person name="Cannon C."/>
            <person name="Castanera R."/>
            <person name="Culley D."/>
            <person name="Daum C."/>
            <person name="Ezra D."/>
            <person name="Gonzalez J."/>
            <person name="Henrissat B."/>
            <person name="Kuo A."/>
            <person name="Liang C."/>
            <person name="Lipzen A."/>
            <person name="Lutzoni F."/>
            <person name="Magnuson J."/>
            <person name="Mondo S."/>
            <person name="Nolan M."/>
            <person name="Ohm R."/>
            <person name="Pangilinan J."/>
            <person name="Park H.-J."/>
            <person name="Ramirez L."/>
            <person name="Alfaro M."/>
            <person name="Sun H."/>
            <person name="Tritt A."/>
            <person name="Yoshinaga Y."/>
            <person name="Zwiers L.-H."/>
            <person name="Turgeon B."/>
            <person name="Goodwin S."/>
            <person name="Spatafora J."/>
            <person name="Crous P."/>
            <person name="Grigoriev I."/>
        </authorList>
    </citation>
    <scope>NUCLEOTIDE SEQUENCE</scope>
    <source>
        <strain evidence="9">CBS 109.77</strain>
    </source>
</reference>
<evidence type="ECO:0000256" key="8">
    <source>
        <dbReference type="SAM" id="MobiDB-lite"/>
    </source>
</evidence>
<comment type="function">
    <text evidence="3">Component of the ASTRA complex involved in chromatin remodeling.</text>
</comment>
<evidence type="ECO:0000256" key="2">
    <source>
        <dbReference type="ARBA" id="ARBA00022737"/>
    </source>
</evidence>
<dbReference type="InterPro" id="IPR001680">
    <property type="entry name" value="WD40_rpt"/>
</dbReference>
<keyword evidence="1 7" id="KW-0853">WD repeat</keyword>
<keyword evidence="10" id="KW-1185">Reference proteome</keyword>
<name>A0A6A6WYC7_9PLEO</name>
<sequence>MAALPPAQPAYIFRGHTSQIHALRIVRHNSRLLTGDADGWVVCWKLESKRPVAVWRAHDASILGTAEWGFDKLITHGRDNTLRIWQLRAADESTYSTLLPADGPSAHRPKPWLLHALPVNTLNFCAFSMCYESPAVNRQQGDGIEPDRGRAPPTRVSESILVAVPSRDDKKIEVYRFPDEKLVSIVPRVQTIDTGMVMAVKLLHHQLSNSIIVIAGYEGGFTAVHLLHLSSQKTGKSIPEFAKLIYLSQPHTQPVLSLDASPDAKMFFTSSADAVIAAHRIPEPPLDIDHSVLASPNNRIDNKIVTPPEAQTSTQSPQKSSTPLTNQATPLPPAATGSGDLCSSEAPTHSSQPALSFSKKPISPLLPSSTTPGAGLSSLLSSASSQPKTKPSPPSVFSTAVQPPYKTAQTKHAGQQSLCVRSDGRLLVTGGWDSRVRIYSTKSLKELAVLKWHKEGVYTVDFGAILDVSSLQEVTNDISRDAKDDITSQGGEVLPQGHGAASGLSRLQRQREEQIQTKHWVAAGSKDGKVSLWEVF</sequence>
<accession>A0A6A6WYC7</accession>
<dbReference type="InterPro" id="IPR019775">
    <property type="entry name" value="WD40_repeat_CS"/>
</dbReference>
<dbReference type="PANTHER" id="PTHR19854:SF1">
    <property type="entry name" value="GUANINE NUCLEOTIDE-BINDING PROTEIN SUBUNIT BETA-LIKE PROTEIN 1"/>
    <property type="match status" value="1"/>
</dbReference>
<dbReference type="PANTHER" id="PTHR19854">
    <property type="entry name" value="TRANSDUCIN BETA-LIKE 3"/>
    <property type="match status" value="1"/>
</dbReference>
<evidence type="ECO:0000313" key="9">
    <source>
        <dbReference type="EMBL" id="KAF2788727.1"/>
    </source>
</evidence>
<comment type="similarity">
    <text evidence="4">Belongs to the WD repeat ASA1 family.</text>
</comment>
<organism evidence="9 10">
    <name type="scientific">Melanomma pulvis-pyrius CBS 109.77</name>
    <dbReference type="NCBI Taxonomy" id="1314802"/>
    <lineage>
        <taxon>Eukaryota</taxon>
        <taxon>Fungi</taxon>
        <taxon>Dikarya</taxon>
        <taxon>Ascomycota</taxon>
        <taxon>Pezizomycotina</taxon>
        <taxon>Dothideomycetes</taxon>
        <taxon>Pleosporomycetidae</taxon>
        <taxon>Pleosporales</taxon>
        <taxon>Melanommataceae</taxon>
        <taxon>Melanomma</taxon>
    </lineage>
</organism>
<dbReference type="Gene3D" id="2.130.10.10">
    <property type="entry name" value="YVTN repeat-like/Quinoprotein amine dehydrogenase"/>
    <property type="match status" value="3"/>
</dbReference>
<dbReference type="EMBL" id="MU002192">
    <property type="protein sequence ID" value="KAF2788727.1"/>
    <property type="molecule type" value="Genomic_DNA"/>
</dbReference>
<evidence type="ECO:0000313" key="10">
    <source>
        <dbReference type="Proteomes" id="UP000799757"/>
    </source>
</evidence>